<dbReference type="GO" id="GO:0005737">
    <property type="term" value="C:cytoplasm"/>
    <property type="evidence" value="ECO:0007669"/>
    <property type="project" value="TreeGrafter"/>
</dbReference>
<keyword evidence="3" id="KW-1185">Reference proteome</keyword>
<dbReference type="GO" id="GO:0016887">
    <property type="term" value="F:ATP hydrolysis activity"/>
    <property type="evidence" value="ECO:0007669"/>
    <property type="project" value="UniProtKB-ARBA"/>
</dbReference>
<dbReference type="PANTHER" id="PTHR10953:SF162">
    <property type="entry name" value="SUMO-ACTIVATING ENZYME SUBUNIT 1"/>
    <property type="match status" value="1"/>
</dbReference>
<dbReference type="AlphaFoldDB" id="A0A899FZQ9"/>
<reference evidence="2" key="1">
    <citation type="submission" date="2020-06" db="EMBL/GenBank/DDBJ databases">
        <title>Genomes of multiple members of Pneumocystis genus reveal paths to human pathogen Pneumocystis jirovecii.</title>
        <authorList>
            <person name="Cisse O.H."/>
            <person name="Ma L."/>
            <person name="Dekker J."/>
            <person name="Khil P."/>
            <person name="Jo J."/>
            <person name="Brenchley J."/>
            <person name="Blair R."/>
            <person name="Pahar B."/>
            <person name="Chabe M."/>
            <person name="Van Rompay K.A."/>
            <person name="Keesler R."/>
            <person name="Sukura A."/>
            <person name="Hirsch V."/>
            <person name="Kutty G."/>
            <person name="Liu Y."/>
            <person name="Peng L."/>
            <person name="Chen J."/>
            <person name="Song J."/>
            <person name="Weissenbacher-Lang C."/>
            <person name="Xu J."/>
            <person name="Upham N.S."/>
            <person name="Stajich J.E."/>
            <person name="Cuomo C.A."/>
            <person name="Cushion M.T."/>
            <person name="Kovacs J.A."/>
        </authorList>
    </citation>
    <scope>NUCLEOTIDE SEQUENCE</scope>
    <source>
        <strain evidence="2">2A</strain>
    </source>
</reference>
<evidence type="ECO:0000313" key="2">
    <source>
        <dbReference type="EMBL" id="QSL65805.1"/>
    </source>
</evidence>
<gene>
    <name evidence="2" type="ORF">MERGE_000083</name>
</gene>
<dbReference type="PANTHER" id="PTHR10953">
    <property type="entry name" value="UBIQUITIN-ACTIVATING ENZYME E1"/>
    <property type="match status" value="1"/>
</dbReference>
<evidence type="ECO:0000259" key="1">
    <source>
        <dbReference type="Pfam" id="PF00899"/>
    </source>
</evidence>
<dbReference type="GO" id="GO:0016925">
    <property type="term" value="P:protein sumoylation"/>
    <property type="evidence" value="ECO:0007669"/>
    <property type="project" value="TreeGrafter"/>
</dbReference>
<protein>
    <recommendedName>
        <fullName evidence="1">THIF-type NAD/FAD binding fold domain-containing protein</fullName>
    </recommendedName>
</protein>
<dbReference type="InterPro" id="IPR035985">
    <property type="entry name" value="Ubiquitin-activating_enz"/>
</dbReference>
<proteinExistence type="predicted"/>
<dbReference type="Gene3D" id="3.40.50.720">
    <property type="entry name" value="NAD(P)-binding Rossmann-like Domain"/>
    <property type="match status" value="1"/>
</dbReference>
<dbReference type="GO" id="GO:0019948">
    <property type="term" value="F:SUMO activating enzyme activity"/>
    <property type="evidence" value="ECO:0007669"/>
    <property type="project" value="TreeGrafter"/>
</dbReference>
<evidence type="ECO:0000313" key="3">
    <source>
        <dbReference type="Proteomes" id="UP000663699"/>
    </source>
</evidence>
<sequence>MAGRTISQDEINIYDRQIRLWGIDAQTRISNSRVLLVKIRELAEEIGKNLVLAGIGSLTLLDGEKIDSIGSNAHFCIHSSDIGKTYAEAVSNVLKKLNPSAKLVANTADIYEVPDDYFSSFDVVISCELDLDSMIRLNTICRRHGIAFYSCAMYGFYGYIFSDLIEHTYSVYAPGRPKKSVEIQSTEYYCPLSEVIHHKFGETLTQRRKKKNQGLWKFQQKFSHFPSNSEEIAQYLSLIEEINAQFGLSKDILENNVLVQSNLAKKANCKWSPVASVIGGVLAQDILNVLSKQERPIQNLFLFDGEICAGPIYQV</sequence>
<name>A0A899FZQ9_9ASCO</name>
<dbReference type="SUPFAM" id="SSF69572">
    <property type="entry name" value="Activating enzymes of the ubiquitin-like proteins"/>
    <property type="match status" value="1"/>
</dbReference>
<dbReference type="GO" id="GO:0031510">
    <property type="term" value="C:SUMO activating enzyme complex"/>
    <property type="evidence" value="ECO:0007669"/>
    <property type="project" value="TreeGrafter"/>
</dbReference>
<dbReference type="InterPro" id="IPR000594">
    <property type="entry name" value="ThiF_NAD_FAD-bd"/>
</dbReference>
<dbReference type="OrthoDB" id="1708823at2759"/>
<organism evidence="2 3">
    <name type="scientific">Pneumocystis wakefieldiae</name>
    <dbReference type="NCBI Taxonomy" id="38082"/>
    <lineage>
        <taxon>Eukaryota</taxon>
        <taxon>Fungi</taxon>
        <taxon>Dikarya</taxon>
        <taxon>Ascomycota</taxon>
        <taxon>Taphrinomycotina</taxon>
        <taxon>Pneumocystomycetes</taxon>
        <taxon>Pneumocystaceae</taxon>
        <taxon>Pneumocystis</taxon>
    </lineage>
</organism>
<feature type="domain" description="THIF-type NAD/FAD binding fold" evidence="1">
    <location>
        <begin position="14"/>
        <end position="304"/>
    </location>
</feature>
<dbReference type="Pfam" id="PF00899">
    <property type="entry name" value="ThiF"/>
    <property type="match status" value="1"/>
</dbReference>
<dbReference type="Proteomes" id="UP000663699">
    <property type="component" value="Chromosome 8"/>
</dbReference>
<accession>A0A899FZQ9</accession>
<dbReference type="InterPro" id="IPR045886">
    <property type="entry name" value="ThiF/MoeB/HesA"/>
</dbReference>
<dbReference type="EMBL" id="CP054539">
    <property type="protein sequence ID" value="QSL65805.1"/>
    <property type="molecule type" value="Genomic_DNA"/>
</dbReference>